<evidence type="ECO:0000256" key="1">
    <source>
        <dbReference type="ARBA" id="ARBA00007843"/>
    </source>
</evidence>
<name>A0A7J6WHR9_THATH</name>
<comment type="similarity">
    <text evidence="1">Belongs to the fasciclin-like AGP family.</text>
</comment>
<evidence type="ECO:0000313" key="3">
    <source>
        <dbReference type="EMBL" id="KAF5196170.1"/>
    </source>
</evidence>
<dbReference type="Pfam" id="PF02469">
    <property type="entry name" value="Fasciclin"/>
    <property type="match status" value="1"/>
</dbReference>
<dbReference type="PROSITE" id="PS50213">
    <property type="entry name" value="FAS1"/>
    <property type="match status" value="1"/>
</dbReference>
<dbReference type="PANTHER" id="PTHR33985:SF19">
    <property type="entry name" value="FASCICLIN-LIKE ARABINOGALACTAN PROTEIN 21"/>
    <property type="match status" value="1"/>
</dbReference>
<sequence length="250" mass="27823">MKQLLHYHISPSKLSLNDLLKQTQGSCLPTLLPGKNLSLTKINTDQRLIEINGVLISQPDIFIQEQGFLTIHGVNAPFSSINAMKTVQQQEPDWEEFIKSPACGTESRNKIQIIQWNQVLRMLSSKGYVSFAIGLRSVHDKILNEYSNLDSVTIFAPMDFAYIASSSSRMLERIVRFHIMPEALTYNELVSMPLKTSLRTLSDGNGLEITEKGILGISINGVKITAPDVLSSKEFVVHGISQPFEAATFS</sequence>
<evidence type="ECO:0000259" key="2">
    <source>
        <dbReference type="PROSITE" id="PS50213"/>
    </source>
</evidence>
<reference evidence="3 4" key="1">
    <citation type="submission" date="2020-06" db="EMBL/GenBank/DDBJ databases">
        <title>Transcriptomic and genomic resources for Thalictrum thalictroides and T. hernandezii: Facilitating candidate gene discovery in an emerging model plant lineage.</title>
        <authorList>
            <person name="Arias T."/>
            <person name="Riano-Pachon D.M."/>
            <person name="Di Stilio V.S."/>
        </authorList>
    </citation>
    <scope>NUCLEOTIDE SEQUENCE [LARGE SCALE GENOMIC DNA]</scope>
    <source>
        <strain evidence="4">cv. WT478/WT964</strain>
        <tissue evidence="3">Leaves</tissue>
    </source>
</reference>
<feature type="domain" description="FAS1" evidence="2">
    <location>
        <begin position="116"/>
        <end position="244"/>
    </location>
</feature>
<dbReference type="InterPro" id="IPR036378">
    <property type="entry name" value="FAS1_dom_sf"/>
</dbReference>
<dbReference type="AlphaFoldDB" id="A0A7J6WHR9"/>
<dbReference type="OrthoDB" id="1525874at2759"/>
<organism evidence="3 4">
    <name type="scientific">Thalictrum thalictroides</name>
    <name type="common">Rue-anemone</name>
    <name type="synonym">Anemone thalictroides</name>
    <dbReference type="NCBI Taxonomy" id="46969"/>
    <lineage>
        <taxon>Eukaryota</taxon>
        <taxon>Viridiplantae</taxon>
        <taxon>Streptophyta</taxon>
        <taxon>Embryophyta</taxon>
        <taxon>Tracheophyta</taxon>
        <taxon>Spermatophyta</taxon>
        <taxon>Magnoliopsida</taxon>
        <taxon>Ranunculales</taxon>
        <taxon>Ranunculaceae</taxon>
        <taxon>Thalictroideae</taxon>
        <taxon>Thalictrum</taxon>
    </lineage>
</organism>
<dbReference type="Proteomes" id="UP000554482">
    <property type="component" value="Unassembled WGS sequence"/>
</dbReference>
<dbReference type="EMBL" id="JABWDY010016335">
    <property type="protein sequence ID" value="KAF5196170.1"/>
    <property type="molecule type" value="Genomic_DNA"/>
</dbReference>
<gene>
    <name evidence="3" type="ORF">FRX31_014238</name>
</gene>
<keyword evidence="4" id="KW-1185">Reference proteome</keyword>
<dbReference type="PANTHER" id="PTHR33985">
    <property type="entry name" value="OS02G0491300 PROTEIN-RELATED"/>
    <property type="match status" value="1"/>
</dbReference>
<dbReference type="SUPFAM" id="SSF82153">
    <property type="entry name" value="FAS1 domain"/>
    <property type="match status" value="2"/>
</dbReference>
<dbReference type="SMART" id="SM00554">
    <property type="entry name" value="FAS1"/>
    <property type="match status" value="2"/>
</dbReference>
<protein>
    <submittedName>
        <fullName evidence="3">Fasciclin-like arabinogalactan protein</fullName>
    </submittedName>
</protein>
<dbReference type="InterPro" id="IPR000782">
    <property type="entry name" value="FAS1_domain"/>
</dbReference>
<proteinExistence type="inferred from homology"/>
<comment type="caution">
    <text evidence="3">The sequence shown here is derived from an EMBL/GenBank/DDBJ whole genome shotgun (WGS) entry which is preliminary data.</text>
</comment>
<dbReference type="InterPro" id="IPR052806">
    <property type="entry name" value="Fasciclin-like_AGP"/>
</dbReference>
<dbReference type="Gene3D" id="2.30.180.10">
    <property type="entry name" value="FAS1 domain"/>
    <property type="match status" value="2"/>
</dbReference>
<evidence type="ECO:0000313" key="4">
    <source>
        <dbReference type="Proteomes" id="UP000554482"/>
    </source>
</evidence>
<accession>A0A7J6WHR9</accession>